<dbReference type="GO" id="GO:0005524">
    <property type="term" value="F:ATP binding"/>
    <property type="evidence" value="ECO:0007669"/>
    <property type="project" value="InterPro"/>
</dbReference>
<name>A0A3G5A4S5_9VIRU</name>
<dbReference type="InterPro" id="IPR049730">
    <property type="entry name" value="SNF2/RAD54-like_C"/>
</dbReference>
<evidence type="ECO:0000259" key="3">
    <source>
        <dbReference type="PROSITE" id="PS51194"/>
    </source>
</evidence>
<dbReference type="InterPro" id="IPR050496">
    <property type="entry name" value="SNF2_RAD54_helicase_repair"/>
</dbReference>
<evidence type="ECO:0000313" key="4">
    <source>
        <dbReference type="EMBL" id="AYV82240.1"/>
    </source>
</evidence>
<dbReference type="PANTHER" id="PTHR45629">
    <property type="entry name" value="SNF2/RAD54 FAMILY MEMBER"/>
    <property type="match status" value="1"/>
</dbReference>
<dbReference type="GO" id="GO:0016787">
    <property type="term" value="F:hydrolase activity"/>
    <property type="evidence" value="ECO:0007669"/>
    <property type="project" value="UniProtKB-KW"/>
</dbReference>
<dbReference type="InterPro" id="IPR001650">
    <property type="entry name" value="Helicase_C-like"/>
</dbReference>
<reference evidence="4" key="1">
    <citation type="submission" date="2018-10" db="EMBL/GenBank/DDBJ databases">
        <title>Hidden diversity of soil giant viruses.</title>
        <authorList>
            <person name="Schulz F."/>
            <person name="Alteio L."/>
            <person name="Goudeau D."/>
            <person name="Ryan E.M."/>
            <person name="Malmstrom R.R."/>
            <person name="Blanchard J."/>
            <person name="Woyke T."/>
        </authorList>
    </citation>
    <scope>NUCLEOTIDE SEQUENCE</scope>
    <source>
        <strain evidence="4">HOV1</strain>
    </source>
</reference>
<keyword evidence="4" id="KW-0347">Helicase</keyword>
<evidence type="ECO:0000259" key="2">
    <source>
        <dbReference type="PROSITE" id="PS51192"/>
    </source>
</evidence>
<dbReference type="SMART" id="SM00490">
    <property type="entry name" value="HELICc"/>
    <property type="match status" value="1"/>
</dbReference>
<gene>
    <name evidence="4" type="ORF">Homavirus19_9</name>
</gene>
<keyword evidence="1" id="KW-0378">Hydrolase</keyword>
<dbReference type="Gene3D" id="3.40.50.300">
    <property type="entry name" value="P-loop containing nucleotide triphosphate hydrolases"/>
    <property type="match status" value="2"/>
</dbReference>
<proteinExistence type="predicted"/>
<dbReference type="InterPro" id="IPR014001">
    <property type="entry name" value="Helicase_ATP-bd"/>
</dbReference>
<dbReference type="PANTHER" id="PTHR45629:SF7">
    <property type="entry name" value="DNA EXCISION REPAIR PROTEIN ERCC-6-RELATED"/>
    <property type="match status" value="1"/>
</dbReference>
<feature type="domain" description="Helicase C-terminal" evidence="3">
    <location>
        <begin position="289"/>
        <end position="464"/>
    </location>
</feature>
<sequence>MEYIKTNGVELKPHQIPPINFIKNNFGLILYHSTGSGKTITSLVGMYQLDRDIIIIGPKSANKAFTDEIIKLNYSTDRFTIYTYAKIKSILKLDETIFTNKCVIVDEAHHLKTPTRRNMALYRALKYSYRVMLLTATPVINHLSDISILVNIVKNNSDLLPVDPKLFNFLYFNEKKMQLENEKQLYNKLKNSISYYEISDNINYPKGVIVVKKVVMSSEQLLEYKKYIKKLLHDETVTTISDTLTNDTVTDDINLNIDFDTIDIRKKNAFLTATRQLSNTIDGDPNTPKMQAIYDTIKNKNGNFPAVVYSNYLKNGIFPMAKILGNHNISFQIITGNQTPDEVRDIVDTYNSGKIQVLLLSSAGSESLDLKNTRQIHIMEPHWNEAKIKQVIGRAIRYKSHADLLEKDRTVNIYRWISIFGEPYKNKSADEYLTDVSKRKQMVYDAFKKIIIDSSIENNGKNLKGGLYFSRYIRYLNKYRNYTK</sequence>
<dbReference type="EMBL" id="MK072350">
    <property type="protein sequence ID" value="AYV82240.1"/>
    <property type="molecule type" value="Genomic_DNA"/>
</dbReference>
<dbReference type="Pfam" id="PF00176">
    <property type="entry name" value="SNF2-rel_dom"/>
    <property type="match status" value="1"/>
</dbReference>
<dbReference type="PROSITE" id="PS51194">
    <property type="entry name" value="HELICASE_CTER"/>
    <property type="match status" value="1"/>
</dbReference>
<dbReference type="GO" id="GO:0015616">
    <property type="term" value="F:DNA translocase activity"/>
    <property type="evidence" value="ECO:0007669"/>
    <property type="project" value="TreeGrafter"/>
</dbReference>
<dbReference type="GO" id="GO:0000724">
    <property type="term" value="P:double-strand break repair via homologous recombination"/>
    <property type="evidence" value="ECO:0007669"/>
    <property type="project" value="TreeGrafter"/>
</dbReference>
<feature type="domain" description="Helicase ATP-binding" evidence="2">
    <location>
        <begin position="19"/>
        <end position="156"/>
    </location>
</feature>
<dbReference type="PROSITE" id="PS51192">
    <property type="entry name" value="HELICASE_ATP_BIND_1"/>
    <property type="match status" value="1"/>
</dbReference>
<organism evidence="4">
    <name type="scientific">Homavirus sp</name>
    <dbReference type="NCBI Taxonomy" id="2487769"/>
    <lineage>
        <taxon>Viruses</taxon>
        <taxon>Varidnaviria</taxon>
        <taxon>Bamfordvirae</taxon>
        <taxon>Nucleocytoviricota</taxon>
        <taxon>Megaviricetes</taxon>
        <taxon>Imitervirales</taxon>
        <taxon>Mimiviridae</taxon>
        <taxon>Klosneuvirinae</taxon>
    </lineage>
</organism>
<dbReference type="InterPro" id="IPR027417">
    <property type="entry name" value="P-loop_NTPase"/>
</dbReference>
<accession>A0A3G5A4S5</accession>
<dbReference type="SUPFAM" id="SSF52540">
    <property type="entry name" value="P-loop containing nucleoside triphosphate hydrolases"/>
    <property type="match status" value="1"/>
</dbReference>
<dbReference type="Pfam" id="PF00271">
    <property type="entry name" value="Helicase_C"/>
    <property type="match status" value="1"/>
</dbReference>
<dbReference type="InterPro" id="IPR000330">
    <property type="entry name" value="SNF2_N"/>
</dbReference>
<protein>
    <submittedName>
        <fullName evidence="4">Atp-dependent rna helicase</fullName>
    </submittedName>
</protein>
<evidence type="ECO:0000256" key="1">
    <source>
        <dbReference type="ARBA" id="ARBA00022801"/>
    </source>
</evidence>
<dbReference type="SMART" id="SM00487">
    <property type="entry name" value="DEXDc"/>
    <property type="match status" value="1"/>
</dbReference>
<keyword evidence="4" id="KW-0067">ATP-binding</keyword>
<dbReference type="CDD" id="cd18793">
    <property type="entry name" value="SF2_C_SNF"/>
    <property type="match status" value="1"/>
</dbReference>
<dbReference type="GO" id="GO:0004386">
    <property type="term" value="F:helicase activity"/>
    <property type="evidence" value="ECO:0007669"/>
    <property type="project" value="UniProtKB-KW"/>
</dbReference>
<keyword evidence="4" id="KW-0547">Nucleotide-binding</keyword>